<keyword evidence="3" id="KW-1185">Reference proteome</keyword>
<feature type="region of interest" description="Disordered" evidence="1">
    <location>
        <begin position="222"/>
        <end position="253"/>
    </location>
</feature>
<sequence length="361" mass="41208">MLKGNIRVVVRPNDLGHVSDRTAVVVTDAASNSPYSKRERNNGFFNDISNTNTNRKNNGRQTFELTIVSLCFLPNFEVRKPCWREWSLLEKKKSRKISKIFEELLRLQNKLSQIPESEQTAEVREKIFKKVIGDEKRGRVLTYGHGPSFKDVFGKDSECLTDIAIRRAQEKENATNELLREELAATKMLVAHIGLMYKRLLMMDVLLLVDYSKVNDQKDAQLDETSKGKDDEAGRKLHVKKKLKKHGNQGKQGATLSNELLHSLGPCTREGNTDVLCVLTYYMRSICCISQLIRRIANDKWRPTKIIPKYYVCDLLHEPNPHAPSCPCVGVCLAHNTVEVGEKDQGERSFALEEMFMDLKV</sequence>
<dbReference type="AlphaFoldDB" id="A0AAP0HG94"/>
<feature type="compositionally biased region" description="Polar residues" evidence="1">
    <location>
        <begin position="43"/>
        <end position="57"/>
    </location>
</feature>
<comment type="caution">
    <text evidence="2">The sequence shown here is derived from an EMBL/GenBank/DDBJ whole genome shotgun (WGS) entry which is preliminary data.</text>
</comment>
<organism evidence="2 3">
    <name type="scientific">Stephania cephalantha</name>
    <dbReference type="NCBI Taxonomy" id="152367"/>
    <lineage>
        <taxon>Eukaryota</taxon>
        <taxon>Viridiplantae</taxon>
        <taxon>Streptophyta</taxon>
        <taxon>Embryophyta</taxon>
        <taxon>Tracheophyta</taxon>
        <taxon>Spermatophyta</taxon>
        <taxon>Magnoliopsida</taxon>
        <taxon>Ranunculales</taxon>
        <taxon>Menispermaceae</taxon>
        <taxon>Menispermoideae</taxon>
        <taxon>Cissampelideae</taxon>
        <taxon>Stephania</taxon>
    </lineage>
</organism>
<accession>A0AAP0HG94</accession>
<protein>
    <submittedName>
        <fullName evidence="2">Uncharacterized protein</fullName>
    </submittedName>
</protein>
<feature type="region of interest" description="Disordered" evidence="1">
    <location>
        <begin position="33"/>
        <end position="57"/>
    </location>
</feature>
<evidence type="ECO:0000313" key="3">
    <source>
        <dbReference type="Proteomes" id="UP001419268"/>
    </source>
</evidence>
<dbReference type="EMBL" id="JBBNAG010000013">
    <property type="protein sequence ID" value="KAK9083266.1"/>
    <property type="molecule type" value="Genomic_DNA"/>
</dbReference>
<feature type="compositionally biased region" description="Basic residues" evidence="1">
    <location>
        <begin position="236"/>
        <end position="248"/>
    </location>
</feature>
<name>A0AAP0HG94_9MAGN</name>
<evidence type="ECO:0000313" key="2">
    <source>
        <dbReference type="EMBL" id="KAK9083266.1"/>
    </source>
</evidence>
<evidence type="ECO:0000256" key="1">
    <source>
        <dbReference type="SAM" id="MobiDB-lite"/>
    </source>
</evidence>
<feature type="compositionally biased region" description="Basic and acidic residues" evidence="1">
    <location>
        <begin position="222"/>
        <end position="235"/>
    </location>
</feature>
<proteinExistence type="predicted"/>
<dbReference type="Proteomes" id="UP001419268">
    <property type="component" value="Unassembled WGS sequence"/>
</dbReference>
<reference evidence="2 3" key="1">
    <citation type="submission" date="2024-01" db="EMBL/GenBank/DDBJ databases">
        <title>Genome assemblies of Stephania.</title>
        <authorList>
            <person name="Yang L."/>
        </authorList>
    </citation>
    <scope>NUCLEOTIDE SEQUENCE [LARGE SCALE GENOMIC DNA]</scope>
    <source>
        <strain evidence="2">JXDWG</strain>
        <tissue evidence="2">Leaf</tissue>
    </source>
</reference>
<gene>
    <name evidence="2" type="ORF">Scep_029737</name>
</gene>